<dbReference type="AlphaFoldDB" id="A0A226DNL3"/>
<dbReference type="OrthoDB" id="8247739at2759"/>
<accession>A0A226DNL3</accession>
<evidence type="ECO:0000313" key="3">
    <source>
        <dbReference type="Proteomes" id="UP000198287"/>
    </source>
</evidence>
<keyword evidence="3" id="KW-1185">Reference proteome</keyword>
<dbReference type="OMA" id="WMMAAKA"/>
<dbReference type="InterPro" id="IPR012816">
    <property type="entry name" value="NADAR"/>
</dbReference>
<dbReference type="Gene3D" id="1.10.357.40">
    <property type="entry name" value="YbiA-like"/>
    <property type="match status" value="1"/>
</dbReference>
<dbReference type="Proteomes" id="UP000198287">
    <property type="component" value="Unassembled WGS sequence"/>
</dbReference>
<proteinExistence type="predicted"/>
<feature type="domain" description="NADAR" evidence="1">
    <location>
        <begin position="10"/>
        <end position="171"/>
    </location>
</feature>
<reference evidence="2 3" key="1">
    <citation type="submission" date="2015-12" db="EMBL/GenBank/DDBJ databases">
        <title>The genome of Folsomia candida.</title>
        <authorList>
            <person name="Faddeeva A."/>
            <person name="Derks M.F."/>
            <person name="Anvar Y."/>
            <person name="Smit S."/>
            <person name="Van Straalen N."/>
            <person name="Roelofs D."/>
        </authorList>
    </citation>
    <scope>NUCLEOTIDE SEQUENCE [LARGE SCALE GENOMIC DNA]</scope>
    <source>
        <strain evidence="2 3">VU population</strain>
        <tissue evidence="2">Whole body</tissue>
    </source>
</reference>
<dbReference type="InterPro" id="IPR037238">
    <property type="entry name" value="YbiA-like_sf"/>
</dbReference>
<dbReference type="Pfam" id="PF08719">
    <property type="entry name" value="NADAR"/>
    <property type="match status" value="1"/>
</dbReference>
<dbReference type="CDD" id="cd15457">
    <property type="entry name" value="NADAR"/>
    <property type="match status" value="1"/>
</dbReference>
<protein>
    <submittedName>
        <fullName evidence="2">Riboflavin biosynthesis protein PYRR, chloroplastic</fullName>
    </submittedName>
</protein>
<dbReference type="NCBIfam" id="TIGR02464">
    <property type="entry name" value="ribofla_fusion"/>
    <property type="match status" value="1"/>
</dbReference>
<dbReference type="EMBL" id="LNIX01000014">
    <property type="protein sequence ID" value="OXA46823.1"/>
    <property type="molecule type" value="Genomic_DNA"/>
</dbReference>
<gene>
    <name evidence="2" type="ORF">Fcan01_18386</name>
</gene>
<sequence length="173" mass="20107">MATTPEKFTFFYHAESPFSQFHYAKFTAAPINFHNAEEELEVQEFSSCEMWMMYNKAKLFKDEDIATKILNTEEPFKCKKLGRQVKKFDQAIWNMHSRTIVKEGNRHKFTQNPALLEKLRATKGTTLAEASPRDLLYGIGLSANNPRASDRNKWRGRNVLGQILTDLRDELDK</sequence>
<name>A0A226DNL3_FOLCA</name>
<organism evidence="2 3">
    <name type="scientific">Folsomia candida</name>
    <name type="common">Springtail</name>
    <dbReference type="NCBI Taxonomy" id="158441"/>
    <lineage>
        <taxon>Eukaryota</taxon>
        <taxon>Metazoa</taxon>
        <taxon>Ecdysozoa</taxon>
        <taxon>Arthropoda</taxon>
        <taxon>Hexapoda</taxon>
        <taxon>Collembola</taxon>
        <taxon>Entomobryomorpha</taxon>
        <taxon>Isotomoidea</taxon>
        <taxon>Isotomidae</taxon>
        <taxon>Proisotominae</taxon>
        <taxon>Folsomia</taxon>
    </lineage>
</organism>
<dbReference type="SUPFAM" id="SSF143990">
    <property type="entry name" value="YbiA-like"/>
    <property type="match status" value="1"/>
</dbReference>
<evidence type="ECO:0000259" key="1">
    <source>
        <dbReference type="Pfam" id="PF08719"/>
    </source>
</evidence>
<evidence type="ECO:0000313" key="2">
    <source>
        <dbReference type="EMBL" id="OXA46823.1"/>
    </source>
</evidence>
<comment type="caution">
    <text evidence="2">The sequence shown here is derived from an EMBL/GenBank/DDBJ whole genome shotgun (WGS) entry which is preliminary data.</text>
</comment>